<evidence type="ECO:0000313" key="2">
    <source>
        <dbReference type="Proteomes" id="UP000189818"/>
    </source>
</evidence>
<dbReference type="InterPro" id="IPR023606">
    <property type="entry name" value="CoA-Trfase_III_dom_1_sf"/>
</dbReference>
<name>A0A1T5ASB4_9SPHN</name>
<dbReference type="PANTHER" id="PTHR48228">
    <property type="entry name" value="SUCCINYL-COA--D-CITRAMALATE COA-TRANSFERASE"/>
    <property type="match status" value="1"/>
</dbReference>
<dbReference type="Gene3D" id="3.30.1540.10">
    <property type="entry name" value="formyl-coa transferase, domain 3"/>
    <property type="match status" value="1"/>
</dbReference>
<dbReference type="EMBL" id="FUYM01000002">
    <property type="protein sequence ID" value="SKB37868.1"/>
    <property type="molecule type" value="Genomic_DNA"/>
</dbReference>
<dbReference type="InterPro" id="IPR044855">
    <property type="entry name" value="CoA-Trfase_III_dom3_sf"/>
</dbReference>
<dbReference type="GO" id="GO:0016740">
    <property type="term" value="F:transferase activity"/>
    <property type="evidence" value="ECO:0007669"/>
    <property type="project" value="UniProtKB-KW"/>
</dbReference>
<reference evidence="2" key="1">
    <citation type="submission" date="2017-02" db="EMBL/GenBank/DDBJ databases">
        <authorList>
            <person name="Varghese N."/>
            <person name="Submissions S."/>
        </authorList>
    </citation>
    <scope>NUCLEOTIDE SEQUENCE [LARGE SCALE GENOMIC DNA]</scope>
    <source>
        <strain evidence="2">UM2</strain>
    </source>
</reference>
<protein>
    <submittedName>
        <fullName evidence="1">Crotonobetainyl-CoA:carnitine CoA-transferase CaiB</fullName>
    </submittedName>
</protein>
<proteinExistence type="predicted"/>
<dbReference type="Proteomes" id="UP000189818">
    <property type="component" value="Unassembled WGS sequence"/>
</dbReference>
<keyword evidence="2" id="KW-1185">Reference proteome</keyword>
<gene>
    <name evidence="1" type="ORF">SAMN06295920_102192</name>
</gene>
<dbReference type="STRING" id="439228.SAMN06295920_102192"/>
<dbReference type="AlphaFoldDB" id="A0A1T5ASB4"/>
<dbReference type="SUPFAM" id="SSF89796">
    <property type="entry name" value="CoA-transferase family III (CaiB/BaiF)"/>
    <property type="match status" value="1"/>
</dbReference>
<sequence length="399" mass="43287">MQLFKGVRVVELAQYVMVPAASTMLADLGAEVIKVETPGVGDPYRSLVVDRRSTAGPNFSLEQNNRGKKSVCIDLKSADGHKLLCSLIESADIFMTSLRPAAIRKLGLTVEELRAHNPKLIYARANGLGFAGPEAGKAGFDASSFWARGGFGHILSQEGSYARQPRAVGDHASAVALAFGVAGALFKRAQTGEPSVVETSLLSMATWMLSNDLVASQDPGYPPNILQRAVEQNPLVGTYRTRDGRWIQLVFLDSSRFWPGLCATLELDELIDDPRFNDAAARMANGRELIGIFEQAFGARDWAAWQPRFEAFDAPWELVQNLHDLYADPQTIANDMIFEIGTRDGYPVKLVSAPLTVDGRAAHAEEPAPNCGEHSDEIFAALGLDAEQIGRYRAAGVIA</sequence>
<accession>A0A1T5ASB4</accession>
<organism evidence="1 2">
    <name type="scientific">Rhizorhabdus histidinilytica</name>
    <dbReference type="NCBI Taxonomy" id="439228"/>
    <lineage>
        <taxon>Bacteria</taxon>
        <taxon>Pseudomonadati</taxon>
        <taxon>Pseudomonadota</taxon>
        <taxon>Alphaproteobacteria</taxon>
        <taxon>Sphingomonadales</taxon>
        <taxon>Sphingomonadaceae</taxon>
        <taxon>Rhizorhabdus</taxon>
    </lineage>
</organism>
<dbReference type="PANTHER" id="PTHR48228:SF2">
    <property type="entry name" value="E-CINNAMOYL-COA:R-PHENYLLACTATE COA TRANSFERASE LARGE SUBUNIT"/>
    <property type="match status" value="1"/>
</dbReference>
<evidence type="ECO:0000313" key="1">
    <source>
        <dbReference type="EMBL" id="SKB37868.1"/>
    </source>
</evidence>
<dbReference type="RefSeq" id="WP_079646956.1">
    <property type="nucleotide sequence ID" value="NZ_FUYM01000002.1"/>
</dbReference>
<dbReference type="InterPro" id="IPR050509">
    <property type="entry name" value="CoA-transferase_III"/>
</dbReference>
<dbReference type="Gene3D" id="3.40.50.10540">
    <property type="entry name" value="Crotonobetainyl-coa:carnitine coa-transferase, domain 1"/>
    <property type="match status" value="1"/>
</dbReference>
<keyword evidence="1" id="KW-0808">Transferase</keyword>
<dbReference type="InterPro" id="IPR003673">
    <property type="entry name" value="CoA-Trfase_fam_III"/>
</dbReference>
<dbReference type="Pfam" id="PF02515">
    <property type="entry name" value="CoA_transf_3"/>
    <property type="match status" value="1"/>
</dbReference>
<dbReference type="OrthoDB" id="5720311at2"/>